<evidence type="ECO:0000313" key="4">
    <source>
        <dbReference type="Proteomes" id="UP000532194"/>
    </source>
</evidence>
<name>A0A7Y0HRU6_9BIFI</name>
<gene>
    <name evidence="3" type="ORF">G1C95_1642</name>
</gene>
<protein>
    <recommendedName>
        <fullName evidence="5">DUF4173 domain-containing protein</fullName>
    </recommendedName>
</protein>
<feature type="region of interest" description="Disordered" evidence="1">
    <location>
        <begin position="1"/>
        <end position="65"/>
    </location>
</feature>
<feature type="compositionally biased region" description="Polar residues" evidence="1">
    <location>
        <begin position="1"/>
        <end position="11"/>
    </location>
</feature>
<dbReference type="RefSeq" id="WP_169172463.1">
    <property type="nucleotide sequence ID" value="NZ_JAAIII010000004.1"/>
</dbReference>
<feature type="transmembrane region" description="Helical" evidence="2">
    <location>
        <begin position="373"/>
        <end position="394"/>
    </location>
</feature>
<evidence type="ECO:0000256" key="2">
    <source>
        <dbReference type="SAM" id="Phobius"/>
    </source>
</evidence>
<accession>A0A7Y0HRU6</accession>
<feature type="transmembrane region" description="Helical" evidence="2">
    <location>
        <begin position="327"/>
        <end position="353"/>
    </location>
</feature>
<feature type="compositionally biased region" description="Low complexity" evidence="1">
    <location>
        <begin position="26"/>
        <end position="62"/>
    </location>
</feature>
<comment type="caution">
    <text evidence="3">The sequence shown here is derived from an EMBL/GenBank/DDBJ whole genome shotgun (WGS) entry which is preliminary data.</text>
</comment>
<dbReference type="EMBL" id="JAAIII010000004">
    <property type="protein sequence ID" value="NMM94455.1"/>
    <property type="molecule type" value="Genomic_DNA"/>
</dbReference>
<feature type="transmembrane region" description="Helical" evidence="2">
    <location>
        <begin position="406"/>
        <end position="428"/>
    </location>
</feature>
<dbReference type="Pfam" id="PF13687">
    <property type="entry name" value="DUF4153"/>
    <property type="match status" value="1"/>
</dbReference>
<evidence type="ECO:0000256" key="1">
    <source>
        <dbReference type="SAM" id="MobiDB-lite"/>
    </source>
</evidence>
<dbReference type="Proteomes" id="UP000532194">
    <property type="component" value="Unassembled WGS sequence"/>
</dbReference>
<evidence type="ECO:0000313" key="3">
    <source>
        <dbReference type="EMBL" id="NMM94455.1"/>
    </source>
</evidence>
<feature type="transmembrane region" description="Helical" evidence="2">
    <location>
        <begin position="130"/>
        <end position="152"/>
    </location>
</feature>
<reference evidence="3 4" key="1">
    <citation type="submission" date="2020-02" db="EMBL/GenBank/DDBJ databases">
        <title>Characterization of phylogenetic diversity of novel bifidobacterial species isolated in Czech ZOOs.</title>
        <authorList>
            <person name="Lugli G.A."/>
            <person name="Vera N.B."/>
            <person name="Ventura M."/>
        </authorList>
    </citation>
    <scope>NUCLEOTIDE SEQUENCE [LARGE SCALE GENOMIC DNA]</scope>
    <source>
        <strain evidence="3 4">DSM 109957</strain>
    </source>
</reference>
<feature type="transmembrane region" description="Helical" evidence="2">
    <location>
        <begin position="434"/>
        <end position="455"/>
    </location>
</feature>
<feature type="transmembrane region" description="Helical" evidence="2">
    <location>
        <begin position="164"/>
        <end position="185"/>
    </location>
</feature>
<keyword evidence="4" id="KW-1185">Reference proteome</keyword>
<dbReference type="AlphaFoldDB" id="A0A7Y0HRU6"/>
<feature type="transmembrane region" description="Helical" evidence="2">
    <location>
        <begin position="285"/>
        <end position="306"/>
    </location>
</feature>
<keyword evidence="2" id="KW-0812">Transmembrane</keyword>
<keyword evidence="2" id="KW-1133">Transmembrane helix</keyword>
<keyword evidence="2" id="KW-0472">Membrane</keyword>
<evidence type="ECO:0008006" key="5">
    <source>
        <dbReference type="Google" id="ProtNLM"/>
    </source>
</evidence>
<sequence length="501" mass="53980">MTTTNKSMATSEDTKAPDVNTNVGVNTNADVDADTTDTTGAATNADDANDTSTINNATATQPSPAPVPEAPFPHRLAILAAAIAVPVLFDRLMLTIDSRTCVWTTWGLFCLTVTAIDIALFAVKAKRSPLWWLTNTAAVACCVWLMMFNHTFASISPSGIPANAIYAALTSVLVLPSLLMAALQLSPGLFDRRRPAQLVVDWLGGWFVSPFTRWGALARTLSDLSSANRSGTSSGAQGSTLRKIGIALLIALPIVALLVPLLMQADEVFSYAVVHVIDTINVSAFVFHTSIIIVLVPLAHSLLASVDERRAEPELHALARAQQRRACDATITTVVLAMVLALYVIFCAFQFTFLFAGAGLPAGYTYSEYARQGFFQLLLVAALNLGGFALVLLFAPRTKPIMGMQIGLLAATGVMLASAATRLALYIAAYGMTWLRWLSLSFIAVLAIVLALAFVRLFNERIPMATMTFVLLLVWWLALGYSNPDWVIAQWNMTFAAHATF</sequence>
<feature type="transmembrane region" description="Helical" evidence="2">
    <location>
        <begin position="462"/>
        <end position="481"/>
    </location>
</feature>
<dbReference type="InterPro" id="IPR025291">
    <property type="entry name" value="DUF4153"/>
</dbReference>
<feature type="transmembrane region" description="Helical" evidence="2">
    <location>
        <begin position="244"/>
        <end position="265"/>
    </location>
</feature>
<organism evidence="3 4">
    <name type="scientific">Bifidobacterium oedipodis</name>
    <dbReference type="NCBI Taxonomy" id="2675322"/>
    <lineage>
        <taxon>Bacteria</taxon>
        <taxon>Bacillati</taxon>
        <taxon>Actinomycetota</taxon>
        <taxon>Actinomycetes</taxon>
        <taxon>Bifidobacteriales</taxon>
        <taxon>Bifidobacteriaceae</taxon>
        <taxon>Bifidobacterium</taxon>
    </lineage>
</organism>
<proteinExistence type="predicted"/>
<feature type="transmembrane region" description="Helical" evidence="2">
    <location>
        <begin position="102"/>
        <end position="123"/>
    </location>
</feature>